<keyword evidence="1" id="KW-0805">Transcription regulation</keyword>
<feature type="non-terminal residue" evidence="5">
    <location>
        <position position="55"/>
    </location>
</feature>
<dbReference type="InterPro" id="IPR036390">
    <property type="entry name" value="WH_DNA-bd_sf"/>
</dbReference>
<name>A0A844EM29_9LACO</name>
<feature type="domain" description="HTH gntR-type" evidence="4">
    <location>
        <begin position="21"/>
        <end position="55"/>
    </location>
</feature>
<evidence type="ECO:0000259" key="4">
    <source>
        <dbReference type="Pfam" id="PF00392"/>
    </source>
</evidence>
<evidence type="ECO:0000256" key="1">
    <source>
        <dbReference type="ARBA" id="ARBA00023015"/>
    </source>
</evidence>
<gene>
    <name evidence="5" type="ORF">GKC44_06630</name>
</gene>
<keyword evidence="2" id="KW-0238">DNA-binding</keyword>
<dbReference type="Gene3D" id="1.10.10.10">
    <property type="entry name" value="Winged helix-like DNA-binding domain superfamily/Winged helix DNA-binding domain"/>
    <property type="match status" value="1"/>
</dbReference>
<dbReference type="InterPro" id="IPR036388">
    <property type="entry name" value="WH-like_DNA-bd_sf"/>
</dbReference>
<accession>A0A844EM29</accession>
<dbReference type="InterPro" id="IPR000524">
    <property type="entry name" value="Tscrpt_reg_HTH_GntR"/>
</dbReference>
<protein>
    <submittedName>
        <fullName evidence="5">GntR family transcriptional regulator</fullName>
    </submittedName>
</protein>
<sequence>MVWYDSIKQFKNQPFLSCSMSVLSWIFLPGEKIQDKTLMEQLNISRTPIREAILR</sequence>
<dbReference type="Proteomes" id="UP000491237">
    <property type="component" value="Unassembled WGS sequence"/>
</dbReference>
<evidence type="ECO:0000313" key="5">
    <source>
        <dbReference type="EMBL" id="MSE20924.1"/>
    </source>
</evidence>
<comment type="caution">
    <text evidence="5">The sequence shown here is derived from an EMBL/GenBank/DDBJ whole genome shotgun (WGS) entry which is preliminary data.</text>
</comment>
<evidence type="ECO:0000256" key="2">
    <source>
        <dbReference type="ARBA" id="ARBA00023125"/>
    </source>
</evidence>
<evidence type="ECO:0000313" key="6">
    <source>
        <dbReference type="Proteomes" id="UP000491237"/>
    </source>
</evidence>
<dbReference type="AlphaFoldDB" id="A0A844EM29"/>
<dbReference type="GO" id="GO:0003700">
    <property type="term" value="F:DNA-binding transcription factor activity"/>
    <property type="evidence" value="ECO:0007669"/>
    <property type="project" value="InterPro"/>
</dbReference>
<dbReference type="Pfam" id="PF00392">
    <property type="entry name" value="GntR"/>
    <property type="match status" value="1"/>
</dbReference>
<dbReference type="EMBL" id="WKKY01000200">
    <property type="protein sequence ID" value="MSE20924.1"/>
    <property type="molecule type" value="Genomic_DNA"/>
</dbReference>
<proteinExistence type="predicted"/>
<dbReference type="GO" id="GO:0003677">
    <property type="term" value="F:DNA binding"/>
    <property type="evidence" value="ECO:0007669"/>
    <property type="project" value="UniProtKB-KW"/>
</dbReference>
<evidence type="ECO:0000256" key="3">
    <source>
        <dbReference type="ARBA" id="ARBA00023163"/>
    </source>
</evidence>
<reference evidence="5 6" key="1">
    <citation type="submission" date="2019-11" db="EMBL/GenBank/DDBJ databases">
        <title>Draft Genome Sequence of Plant Growth-Promoting Rhizosphere-Associated Bacteria.</title>
        <authorList>
            <person name="Vasilyev I.Y."/>
            <person name="Radchenko V."/>
            <person name="Ilnitskaya E.V."/>
        </authorList>
    </citation>
    <scope>NUCLEOTIDE SEQUENCE [LARGE SCALE GENOMIC DNA]</scope>
    <source>
        <strain evidence="5 6">VRA_07sq_f</strain>
    </source>
</reference>
<dbReference type="SUPFAM" id="SSF46785">
    <property type="entry name" value="Winged helix' DNA-binding domain"/>
    <property type="match status" value="1"/>
</dbReference>
<keyword evidence="3" id="KW-0804">Transcription</keyword>
<organism evidence="5 6">
    <name type="scientific">Lentilactobacillus parabuchneri</name>
    <dbReference type="NCBI Taxonomy" id="152331"/>
    <lineage>
        <taxon>Bacteria</taxon>
        <taxon>Bacillati</taxon>
        <taxon>Bacillota</taxon>
        <taxon>Bacilli</taxon>
        <taxon>Lactobacillales</taxon>
        <taxon>Lactobacillaceae</taxon>
        <taxon>Lentilactobacillus</taxon>
    </lineage>
</organism>